<accession>A0AAU9MC16</accession>
<evidence type="ECO:0000256" key="1">
    <source>
        <dbReference type="SAM" id="MobiDB-lite"/>
    </source>
</evidence>
<organism evidence="3 4">
    <name type="scientific">Lactuca virosa</name>
    <dbReference type="NCBI Taxonomy" id="75947"/>
    <lineage>
        <taxon>Eukaryota</taxon>
        <taxon>Viridiplantae</taxon>
        <taxon>Streptophyta</taxon>
        <taxon>Embryophyta</taxon>
        <taxon>Tracheophyta</taxon>
        <taxon>Spermatophyta</taxon>
        <taxon>Magnoliopsida</taxon>
        <taxon>eudicotyledons</taxon>
        <taxon>Gunneridae</taxon>
        <taxon>Pentapetalae</taxon>
        <taxon>asterids</taxon>
        <taxon>campanulids</taxon>
        <taxon>Asterales</taxon>
        <taxon>Asteraceae</taxon>
        <taxon>Cichorioideae</taxon>
        <taxon>Cichorieae</taxon>
        <taxon>Lactucinae</taxon>
        <taxon>Lactuca</taxon>
    </lineage>
</organism>
<keyword evidence="2" id="KW-0812">Transmembrane</keyword>
<name>A0AAU9MC16_9ASTR</name>
<proteinExistence type="predicted"/>
<feature type="transmembrane region" description="Helical" evidence="2">
    <location>
        <begin position="52"/>
        <end position="71"/>
    </location>
</feature>
<evidence type="ECO:0000256" key="2">
    <source>
        <dbReference type="SAM" id="Phobius"/>
    </source>
</evidence>
<sequence>MMMEVDTGNSRLLEVSTPAKEARKHPETKEKTMDWGSISILKDHKERKRHKIMSQGLVCILISFFAQILLLNDL</sequence>
<dbReference type="Proteomes" id="UP001157418">
    <property type="component" value="Unassembled WGS sequence"/>
</dbReference>
<keyword evidence="2" id="KW-0472">Membrane</keyword>
<keyword evidence="4" id="KW-1185">Reference proteome</keyword>
<dbReference type="EMBL" id="CAKMRJ010001112">
    <property type="protein sequence ID" value="CAH1423719.1"/>
    <property type="molecule type" value="Genomic_DNA"/>
</dbReference>
<evidence type="ECO:0000313" key="3">
    <source>
        <dbReference type="EMBL" id="CAH1423719.1"/>
    </source>
</evidence>
<evidence type="ECO:0000313" key="4">
    <source>
        <dbReference type="Proteomes" id="UP001157418"/>
    </source>
</evidence>
<keyword evidence="2" id="KW-1133">Transmembrane helix</keyword>
<reference evidence="3 4" key="1">
    <citation type="submission" date="2022-01" db="EMBL/GenBank/DDBJ databases">
        <authorList>
            <person name="Xiong W."/>
            <person name="Schranz E."/>
        </authorList>
    </citation>
    <scope>NUCLEOTIDE SEQUENCE [LARGE SCALE GENOMIC DNA]</scope>
</reference>
<feature type="region of interest" description="Disordered" evidence="1">
    <location>
        <begin position="1"/>
        <end position="31"/>
    </location>
</feature>
<protein>
    <submittedName>
        <fullName evidence="3">Uncharacterized protein</fullName>
    </submittedName>
</protein>
<comment type="caution">
    <text evidence="3">The sequence shown here is derived from an EMBL/GenBank/DDBJ whole genome shotgun (WGS) entry which is preliminary data.</text>
</comment>
<feature type="compositionally biased region" description="Basic and acidic residues" evidence="1">
    <location>
        <begin position="20"/>
        <end position="31"/>
    </location>
</feature>
<gene>
    <name evidence="3" type="ORF">LVIROSA_LOCUS10986</name>
</gene>
<dbReference type="AlphaFoldDB" id="A0AAU9MC16"/>